<keyword evidence="2" id="KW-1185">Reference proteome</keyword>
<dbReference type="AlphaFoldDB" id="A0A9Q1CA51"/>
<evidence type="ECO:0000313" key="1">
    <source>
        <dbReference type="EMBL" id="KAJ8041200.1"/>
    </source>
</evidence>
<sequence>MSSVVYIKDYQGSSMVNVIFQISTGVDCFTEDYTIHNARFWFPDLLSHIGQKEGSSVTFVTFLQTNPNNFKVMYIICRWAEHQ</sequence>
<gene>
    <name evidence="1" type="ORF">HOLleu_11943</name>
</gene>
<comment type="caution">
    <text evidence="1">The sequence shown here is derived from an EMBL/GenBank/DDBJ whole genome shotgun (WGS) entry which is preliminary data.</text>
</comment>
<protein>
    <submittedName>
        <fullName evidence="1">Uncharacterized protein</fullName>
    </submittedName>
</protein>
<proteinExistence type="predicted"/>
<dbReference type="Proteomes" id="UP001152320">
    <property type="component" value="Chromosome 5"/>
</dbReference>
<dbReference type="EMBL" id="JAIZAY010000005">
    <property type="protein sequence ID" value="KAJ8041200.1"/>
    <property type="molecule type" value="Genomic_DNA"/>
</dbReference>
<reference evidence="1" key="1">
    <citation type="submission" date="2021-10" db="EMBL/GenBank/DDBJ databases">
        <title>Tropical sea cucumber genome reveals ecological adaptation and Cuvierian tubules defense mechanism.</title>
        <authorList>
            <person name="Chen T."/>
        </authorList>
    </citation>
    <scope>NUCLEOTIDE SEQUENCE</scope>
    <source>
        <strain evidence="1">Nanhai2018</strain>
        <tissue evidence="1">Muscle</tissue>
    </source>
</reference>
<organism evidence="1 2">
    <name type="scientific">Holothuria leucospilota</name>
    <name type="common">Black long sea cucumber</name>
    <name type="synonym">Mertensiothuria leucospilota</name>
    <dbReference type="NCBI Taxonomy" id="206669"/>
    <lineage>
        <taxon>Eukaryota</taxon>
        <taxon>Metazoa</taxon>
        <taxon>Echinodermata</taxon>
        <taxon>Eleutherozoa</taxon>
        <taxon>Echinozoa</taxon>
        <taxon>Holothuroidea</taxon>
        <taxon>Aspidochirotacea</taxon>
        <taxon>Aspidochirotida</taxon>
        <taxon>Holothuriidae</taxon>
        <taxon>Holothuria</taxon>
    </lineage>
</organism>
<name>A0A9Q1CA51_HOLLE</name>
<evidence type="ECO:0000313" key="2">
    <source>
        <dbReference type="Proteomes" id="UP001152320"/>
    </source>
</evidence>
<accession>A0A9Q1CA51</accession>